<dbReference type="Proteomes" id="UP000683000">
    <property type="component" value="Unassembled WGS sequence"/>
</dbReference>
<dbReference type="EMBL" id="JAGFBS010000076">
    <property type="protein sequence ID" value="KAG6369532.1"/>
    <property type="molecule type" value="Genomic_DNA"/>
</dbReference>
<proteinExistence type="predicted"/>
<organism evidence="1 2">
    <name type="scientific">Boletus reticuloceps</name>
    <dbReference type="NCBI Taxonomy" id="495285"/>
    <lineage>
        <taxon>Eukaryota</taxon>
        <taxon>Fungi</taxon>
        <taxon>Dikarya</taxon>
        <taxon>Basidiomycota</taxon>
        <taxon>Agaricomycotina</taxon>
        <taxon>Agaricomycetes</taxon>
        <taxon>Agaricomycetidae</taxon>
        <taxon>Boletales</taxon>
        <taxon>Boletineae</taxon>
        <taxon>Boletaceae</taxon>
        <taxon>Boletoideae</taxon>
        <taxon>Boletus</taxon>
    </lineage>
</organism>
<protein>
    <submittedName>
        <fullName evidence="1">Uncharacterized protein</fullName>
    </submittedName>
</protein>
<reference evidence="1" key="1">
    <citation type="submission" date="2021-03" db="EMBL/GenBank/DDBJ databases">
        <title>Evolutionary innovations through gain and loss of genes in the ectomycorrhizal Boletales.</title>
        <authorList>
            <person name="Wu G."/>
            <person name="Miyauchi S."/>
            <person name="Morin E."/>
            <person name="Yang Z.-L."/>
            <person name="Xu J."/>
            <person name="Martin F.M."/>
        </authorList>
    </citation>
    <scope>NUCLEOTIDE SEQUENCE</scope>
    <source>
        <strain evidence="1">BR01</strain>
    </source>
</reference>
<gene>
    <name evidence="1" type="ORF">JVT61DRAFT_14281</name>
</gene>
<evidence type="ECO:0000313" key="1">
    <source>
        <dbReference type="EMBL" id="KAG6369532.1"/>
    </source>
</evidence>
<dbReference type="OrthoDB" id="2110422at2759"/>
<keyword evidence="2" id="KW-1185">Reference proteome</keyword>
<dbReference type="AlphaFoldDB" id="A0A8I2YCS1"/>
<name>A0A8I2YCS1_9AGAM</name>
<comment type="caution">
    <text evidence="1">The sequence shown here is derived from an EMBL/GenBank/DDBJ whole genome shotgun (WGS) entry which is preliminary data.</text>
</comment>
<sequence>MASGFIMVALEYPLPFVKGSPIHRSMPLRPEDCVARPAIFLRRAILLGRSSGNMLKYFRVLSTIL</sequence>
<accession>A0A8I2YCS1</accession>
<evidence type="ECO:0000313" key="2">
    <source>
        <dbReference type="Proteomes" id="UP000683000"/>
    </source>
</evidence>